<name>A0A161Z132_9NOCA</name>
<dbReference type="AlphaFoldDB" id="A0A161Z132"/>
<evidence type="ECO:0000259" key="1">
    <source>
        <dbReference type="PROSITE" id="PS51819"/>
    </source>
</evidence>
<sequence length="139" mass="15537">MHLTQIRLIVSDFPRTFEFYRDVIGLRPQVDNPGPPYVAFKPEFGSGLCLHDRDDLNKAVGGALRVGEGRSDTALVALRVDDLERYLTELRSRGAEILAEPVTFGDRILCAYLRDPEGNLVEIQQWLTTRSGEPIPPAS</sequence>
<dbReference type="InterPro" id="IPR037523">
    <property type="entry name" value="VOC_core"/>
</dbReference>
<reference evidence="2 3" key="1">
    <citation type="submission" date="2016-04" db="EMBL/GenBank/DDBJ databases">
        <authorList>
            <person name="Evans L.H."/>
            <person name="Alamgir A."/>
            <person name="Owens N."/>
            <person name="Weber N.D."/>
            <person name="Virtaneva K."/>
            <person name="Barbian K."/>
            <person name="Babar A."/>
            <person name="Rosenke K."/>
        </authorList>
    </citation>
    <scope>NUCLEOTIDE SEQUENCE [LARGE SCALE GENOMIC DNA]</scope>
    <source>
        <strain evidence="2 3">IFM 0406</strain>
    </source>
</reference>
<dbReference type="Proteomes" id="UP000076512">
    <property type="component" value="Unassembled WGS sequence"/>
</dbReference>
<gene>
    <name evidence="2" type="ORF">AWN90_37125</name>
</gene>
<dbReference type="EMBL" id="LWGR01000010">
    <property type="protein sequence ID" value="KZM71884.1"/>
    <property type="molecule type" value="Genomic_DNA"/>
</dbReference>
<dbReference type="OrthoDB" id="9789841at2"/>
<evidence type="ECO:0000313" key="2">
    <source>
        <dbReference type="EMBL" id="KZM71884.1"/>
    </source>
</evidence>
<protein>
    <recommendedName>
        <fullName evidence="1">VOC domain-containing protein</fullName>
    </recommendedName>
</protein>
<dbReference type="InterPro" id="IPR004360">
    <property type="entry name" value="Glyas_Fos-R_dOase_dom"/>
</dbReference>
<dbReference type="PROSITE" id="PS51819">
    <property type="entry name" value="VOC"/>
    <property type="match status" value="1"/>
</dbReference>
<proteinExistence type="predicted"/>
<organism evidence="2 3">
    <name type="scientific">Nocardia terpenica</name>
    <dbReference type="NCBI Taxonomy" id="455432"/>
    <lineage>
        <taxon>Bacteria</taxon>
        <taxon>Bacillati</taxon>
        <taxon>Actinomycetota</taxon>
        <taxon>Actinomycetes</taxon>
        <taxon>Mycobacteriales</taxon>
        <taxon>Nocardiaceae</taxon>
        <taxon>Nocardia</taxon>
    </lineage>
</organism>
<accession>A0A161Z132</accession>
<dbReference type="Gene3D" id="3.10.180.10">
    <property type="entry name" value="2,3-Dihydroxybiphenyl 1,2-Dioxygenase, domain 1"/>
    <property type="match status" value="1"/>
</dbReference>
<dbReference type="SUPFAM" id="SSF54593">
    <property type="entry name" value="Glyoxalase/Bleomycin resistance protein/Dihydroxybiphenyl dioxygenase"/>
    <property type="match status" value="1"/>
</dbReference>
<dbReference type="Pfam" id="PF00903">
    <property type="entry name" value="Glyoxalase"/>
    <property type="match status" value="1"/>
</dbReference>
<comment type="caution">
    <text evidence="2">The sequence shown here is derived from an EMBL/GenBank/DDBJ whole genome shotgun (WGS) entry which is preliminary data.</text>
</comment>
<dbReference type="STRING" id="455432.AWN90_37125"/>
<dbReference type="InterPro" id="IPR029068">
    <property type="entry name" value="Glyas_Bleomycin-R_OHBP_Dase"/>
</dbReference>
<feature type="domain" description="VOC" evidence="1">
    <location>
        <begin position="2"/>
        <end position="126"/>
    </location>
</feature>
<keyword evidence="3" id="KW-1185">Reference proteome</keyword>
<dbReference type="RefSeq" id="WP_067592843.1">
    <property type="nucleotide sequence ID" value="NZ_JABMCZ010000001.1"/>
</dbReference>
<evidence type="ECO:0000313" key="3">
    <source>
        <dbReference type="Proteomes" id="UP000076512"/>
    </source>
</evidence>